<evidence type="ECO:0000256" key="1">
    <source>
        <dbReference type="ARBA" id="ARBA00010641"/>
    </source>
</evidence>
<dbReference type="EMBL" id="VWOX01000010">
    <property type="protein sequence ID" value="KAA5541450.1"/>
    <property type="molecule type" value="Genomic_DNA"/>
</dbReference>
<dbReference type="PANTHER" id="PTHR43133:SF8">
    <property type="entry name" value="RNA POLYMERASE SIGMA FACTOR HI_1459-RELATED"/>
    <property type="match status" value="1"/>
</dbReference>
<dbReference type="Gene3D" id="1.10.10.10">
    <property type="entry name" value="Winged helix-like DNA-binding domain superfamily/Winged helix DNA-binding domain"/>
    <property type="match status" value="1"/>
</dbReference>
<reference evidence="7 8" key="1">
    <citation type="submission" date="2019-08" db="EMBL/GenBank/DDBJ databases">
        <authorList>
            <person name="Dhanesh K."/>
            <person name="Kumar G."/>
            <person name="Sasikala C."/>
            <person name="Venkata Ramana C."/>
        </authorList>
    </citation>
    <scope>NUCLEOTIDE SEQUENCE [LARGE SCALE GENOMIC DNA]</scope>
    <source>
        <strain evidence="7 8">JC645</strain>
    </source>
</reference>
<dbReference type="Pfam" id="PF04542">
    <property type="entry name" value="Sigma70_r2"/>
    <property type="match status" value="1"/>
</dbReference>
<dbReference type="PANTHER" id="PTHR43133">
    <property type="entry name" value="RNA POLYMERASE ECF-TYPE SIGMA FACTO"/>
    <property type="match status" value="1"/>
</dbReference>
<dbReference type="GO" id="GO:0006352">
    <property type="term" value="P:DNA-templated transcription initiation"/>
    <property type="evidence" value="ECO:0007669"/>
    <property type="project" value="InterPro"/>
</dbReference>
<dbReference type="InterPro" id="IPR039425">
    <property type="entry name" value="RNA_pol_sigma-70-like"/>
</dbReference>
<evidence type="ECO:0000256" key="2">
    <source>
        <dbReference type="ARBA" id="ARBA00023015"/>
    </source>
</evidence>
<dbReference type="InterPro" id="IPR013325">
    <property type="entry name" value="RNA_pol_sigma_r2"/>
</dbReference>
<dbReference type="InterPro" id="IPR014284">
    <property type="entry name" value="RNA_pol_sigma-70_dom"/>
</dbReference>
<evidence type="ECO:0000256" key="3">
    <source>
        <dbReference type="ARBA" id="ARBA00023082"/>
    </source>
</evidence>
<accession>A0A5M6D4D9</accession>
<comment type="similarity">
    <text evidence="1">Belongs to the sigma-70 factor family. ECF subfamily.</text>
</comment>
<organism evidence="7 8">
    <name type="scientific">Roseiconus nitratireducens</name>
    <dbReference type="NCBI Taxonomy" id="2605748"/>
    <lineage>
        <taxon>Bacteria</taxon>
        <taxon>Pseudomonadati</taxon>
        <taxon>Planctomycetota</taxon>
        <taxon>Planctomycetia</taxon>
        <taxon>Pirellulales</taxon>
        <taxon>Pirellulaceae</taxon>
        <taxon>Roseiconus</taxon>
    </lineage>
</organism>
<dbReference type="NCBIfam" id="TIGR02937">
    <property type="entry name" value="sigma70-ECF"/>
    <property type="match status" value="1"/>
</dbReference>
<evidence type="ECO:0000256" key="5">
    <source>
        <dbReference type="ARBA" id="ARBA00023163"/>
    </source>
</evidence>
<feature type="domain" description="RNA polymerase sigma-70 region 2" evidence="6">
    <location>
        <begin position="166"/>
        <end position="233"/>
    </location>
</feature>
<keyword evidence="2" id="KW-0805">Transcription regulation</keyword>
<dbReference type="InterPro" id="IPR007627">
    <property type="entry name" value="RNA_pol_sigma70_r2"/>
</dbReference>
<evidence type="ECO:0000256" key="4">
    <source>
        <dbReference type="ARBA" id="ARBA00023125"/>
    </source>
</evidence>
<dbReference type="InterPro" id="IPR013324">
    <property type="entry name" value="RNA_pol_sigma_r3/r4-like"/>
</dbReference>
<gene>
    <name evidence="7" type="ORF">FYK55_17955</name>
</gene>
<dbReference type="SUPFAM" id="SSF88659">
    <property type="entry name" value="Sigma3 and sigma4 domains of RNA polymerase sigma factors"/>
    <property type="match status" value="1"/>
</dbReference>
<keyword evidence="3" id="KW-0731">Sigma factor</keyword>
<keyword evidence="5" id="KW-0804">Transcription</keyword>
<sequence length="341" mass="38397">MAGPLALGLLFVPFPGPSDRAGQTSGRCPVPSHRPLPRCSVPVAEMVPATVPRCSVPLTEKIARCGTRNQGLSMKQSPKCLRFDWASGLSGRSIRPGTLSLTQVLCIKNFPNPNPRRHRRRNVFMKRPHVPSSENPVAGNSRTTSLSLLRQMELGEPASWNRFSQLYGPLVYSWCRQFGLSRDDAADVSQDVFQIVSQKLEQFAKKRPEDSFRKWLKTVCLNRCRDHIRRDQKRPIAWGGTTALHRIHSVPDDHGEEIDLPADTSEQEQEALEKNYLLRRAAELVREQFEATTWQAFWQTAVQGRNASDVAADLGISANAVRVAKSRVRSRLREELTELID</sequence>
<keyword evidence="8" id="KW-1185">Reference proteome</keyword>
<evidence type="ECO:0000313" key="7">
    <source>
        <dbReference type="EMBL" id="KAA5541450.1"/>
    </source>
</evidence>
<dbReference type="Proteomes" id="UP000324479">
    <property type="component" value="Unassembled WGS sequence"/>
</dbReference>
<dbReference type="InterPro" id="IPR036388">
    <property type="entry name" value="WH-like_DNA-bd_sf"/>
</dbReference>
<evidence type="ECO:0000313" key="8">
    <source>
        <dbReference type="Proteomes" id="UP000324479"/>
    </source>
</evidence>
<keyword evidence="4" id="KW-0238">DNA-binding</keyword>
<dbReference type="AlphaFoldDB" id="A0A5M6D4D9"/>
<name>A0A5M6D4D9_9BACT</name>
<comment type="caution">
    <text evidence="7">The sequence shown here is derived from an EMBL/GenBank/DDBJ whole genome shotgun (WGS) entry which is preliminary data.</text>
</comment>
<dbReference type="GO" id="GO:0016987">
    <property type="term" value="F:sigma factor activity"/>
    <property type="evidence" value="ECO:0007669"/>
    <property type="project" value="UniProtKB-KW"/>
</dbReference>
<dbReference type="GO" id="GO:0003677">
    <property type="term" value="F:DNA binding"/>
    <property type="evidence" value="ECO:0007669"/>
    <property type="project" value="UniProtKB-KW"/>
</dbReference>
<proteinExistence type="inferred from homology"/>
<dbReference type="Gene3D" id="1.10.1740.10">
    <property type="match status" value="1"/>
</dbReference>
<dbReference type="SUPFAM" id="SSF88946">
    <property type="entry name" value="Sigma2 domain of RNA polymerase sigma factors"/>
    <property type="match status" value="1"/>
</dbReference>
<protein>
    <submittedName>
        <fullName evidence="7">Sigma-70 family RNA polymerase sigma factor</fullName>
    </submittedName>
</protein>
<evidence type="ECO:0000259" key="6">
    <source>
        <dbReference type="Pfam" id="PF04542"/>
    </source>
</evidence>